<dbReference type="InterPro" id="IPR000555">
    <property type="entry name" value="JAMM/MPN+_dom"/>
</dbReference>
<dbReference type="SMART" id="SM00232">
    <property type="entry name" value="JAB_MPN"/>
    <property type="match status" value="1"/>
</dbReference>
<dbReference type="InterPro" id="IPR051929">
    <property type="entry name" value="VirAsm_ModProt"/>
</dbReference>
<dbReference type="GO" id="GO:0006508">
    <property type="term" value="P:proteolysis"/>
    <property type="evidence" value="ECO:0007669"/>
    <property type="project" value="UniProtKB-KW"/>
</dbReference>
<evidence type="ECO:0000256" key="5">
    <source>
        <dbReference type="ARBA" id="ARBA00023049"/>
    </source>
</evidence>
<dbReference type="InterPro" id="IPR028090">
    <property type="entry name" value="JAB_dom_prok"/>
</dbReference>
<evidence type="ECO:0000259" key="6">
    <source>
        <dbReference type="PROSITE" id="PS50249"/>
    </source>
</evidence>
<dbReference type="Gene3D" id="3.40.140.10">
    <property type="entry name" value="Cytidine Deaminase, domain 2"/>
    <property type="match status" value="1"/>
</dbReference>
<dbReference type="PANTHER" id="PTHR34858:SF1">
    <property type="entry name" value="CYSO-CYSTEINE PEPTIDASE"/>
    <property type="match status" value="1"/>
</dbReference>
<sequence>MQIHRRQFEIIQEHAIGEHPYECCGLMAGYRRANRKGETETVVCEIAPCTNVLYSGREHGFEISYSEYVDVEREARSMGLEIVGSYHSHIDSAAVPSNNDINFARPGHSMLIIALEHRIPAGVTSWLRRDVGGFHQEPIRVEEAGKG</sequence>
<evidence type="ECO:0000256" key="4">
    <source>
        <dbReference type="ARBA" id="ARBA00022833"/>
    </source>
</evidence>
<dbReference type="RefSeq" id="WP_068866429.1">
    <property type="nucleotide sequence ID" value="NZ_VDCI01000004.1"/>
</dbReference>
<keyword evidence="3" id="KW-0378">Hydrolase</keyword>
<dbReference type="EMBL" id="VDCI01000004">
    <property type="protein sequence ID" value="TNJ36726.1"/>
    <property type="molecule type" value="Genomic_DNA"/>
</dbReference>
<keyword evidence="1" id="KW-0645">Protease</keyword>
<protein>
    <submittedName>
        <fullName evidence="7">M67 family metallopeptidase</fullName>
    </submittedName>
</protein>
<evidence type="ECO:0000256" key="3">
    <source>
        <dbReference type="ARBA" id="ARBA00022801"/>
    </source>
</evidence>
<keyword evidence="2" id="KW-0479">Metal-binding</keyword>
<name>A0A5C4RZQ1_PROVB</name>
<dbReference type="Pfam" id="PF14464">
    <property type="entry name" value="Prok-JAB"/>
    <property type="match status" value="1"/>
</dbReference>
<evidence type="ECO:0000313" key="7">
    <source>
        <dbReference type="EMBL" id="TNJ36726.1"/>
    </source>
</evidence>
<reference evidence="7 8" key="1">
    <citation type="submission" date="2019-05" db="EMBL/GenBank/DDBJ databases">
        <title>Draft Whole-Genome sequence of the green sulfur bacterium Prosthecochloris vibrioformis DSM 260.</title>
        <authorList>
            <person name="Meyer T.E."/>
            <person name="Kyndt J.A."/>
        </authorList>
    </citation>
    <scope>NUCLEOTIDE SEQUENCE [LARGE SCALE GENOMIC DNA]</scope>
    <source>
        <strain evidence="7 8">DSM 260</strain>
    </source>
</reference>
<evidence type="ECO:0000256" key="2">
    <source>
        <dbReference type="ARBA" id="ARBA00022723"/>
    </source>
</evidence>
<dbReference type="AlphaFoldDB" id="A0A5C4RZQ1"/>
<dbReference type="GO" id="GO:0008235">
    <property type="term" value="F:metalloexopeptidase activity"/>
    <property type="evidence" value="ECO:0007669"/>
    <property type="project" value="TreeGrafter"/>
</dbReference>
<evidence type="ECO:0000256" key="1">
    <source>
        <dbReference type="ARBA" id="ARBA00022670"/>
    </source>
</evidence>
<dbReference type="CDD" id="cd08070">
    <property type="entry name" value="MPN_like"/>
    <property type="match status" value="1"/>
</dbReference>
<dbReference type="PANTHER" id="PTHR34858">
    <property type="entry name" value="CYSO-CYSTEINE PEPTIDASE"/>
    <property type="match status" value="1"/>
</dbReference>
<feature type="domain" description="MPN" evidence="6">
    <location>
        <begin position="1"/>
        <end position="134"/>
    </location>
</feature>
<dbReference type="InterPro" id="IPR037518">
    <property type="entry name" value="MPN"/>
</dbReference>
<keyword evidence="4" id="KW-0862">Zinc</keyword>
<keyword evidence="5" id="KW-0482">Metalloprotease</keyword>
<gene>
    <name evidence="7" type="ORF">FGF68_06600</name>
</gene>
<dbReference type="Proteomes" id="UP000309544">
    <property type="component" value="Unassembled WGS sequence"/>
</dbReference>
<comment type="caution">
    <text evidence="7">The sequence shown here is derived from an EMBL/GenBank/DDBJ whole genome shotgun (WGS) entry which is preliminary data.</text>
</comment>
<dbReference type="PROSITE" id="PS50249">
    <property type="entry name" value="MPN"/>
    <property type="match status" value="1"/>
</dbReference>
<evidence type="ECO:0000313" key="8">
    <source>
        <dbReference type="Proteomes" id="UP000309544"/>
    </source>
</evidence>
<dbReference type="SUPFAM" id="SSF102712">
    <property type="entry name" value="JAB1/MPN domain"/>
    <property type="match status" value="1"/>
</dbReference>
<organism evidence="7 8">
    <name type="scientific">Prosthecochloris vibrioformis</name>
    <name type="common">Chlorobium vibrioforme</name>
    <dbReference type="NCBI Taxonomy" id="1098"/>
    <lineage>
        <taxon>Bacteria</taxon>
        <taxon>Pseudomonadati</taxon>
        <taxon>Chlorobiota</taxon>
        <taxon>Chlorobiia</taxon>
        <taxon>Chlorobiales</taxon>
        <taxon>Chlorobiaceae</taxon>
        <taxon>Prosthecochloris</taxon>
    </lineage>
</organism>
<keyword evidence="8" id="KW-1185">Reference proteome</keyword>
<proteinExistence type="predicted"/>
<accession>A0A5C4RZQ1</accession>
<dbReference type="GO" id="GO:0008270">
    <property type="term" value="F:zinc ion binding"/>
    <property type="evidence" value="ECO:0007669"/>
    <property type="project" value="TreeGrafter"/>
</dbReference>